<dbReference type="SUPFAM" id="SSF56091">
    <property type="entry name" value="DNA ligase/mRNA capping enzyme, catalytic domain"/>
    <property type="match status" value="1"/>
</dbReference>
<sequence>MSSNNRTPGTGVRAQQCEKQTARDAQSDAPPGTCGRPADCAGRWPTGPRARAKGRRPRLKAPQEVPVPPFALPAPLALARPVAVVPESPGWALEPKWDGWRCQIHTATRRVWSRHGTDLSRQFSDVAAAAADLPDAVLDGELVAVLNDGSGVAFDRLQSRAGRRGPRRGADFTVHVALFDVLAVGDADWRPRPYAERRTELLRLLEGGPATLRAVPSTEDRGQAHQWVGALAGVEGLVGKRTDAPYAAGLASGWVKWRQRHTVEAVVIGVTGRSPAAQSLVLGQPTGGKMRAVGVSLPLTQQVRLAVAPLLHAAGEEMRELPGTVGGLPGADPVRFRPVKPEVVVEIEVDQPRLEFGRYRHRPRVRRVRSDLKPEYLQPPEA</sequence>
<keyword evidence="7" id="KW-1185">Reference proteome</keyword>
<organism evidence="6 7">
    <name type="scientific">Streptomyces coacervatus</name>
    <dbReference type="NCBI Taxonomy" id="647381"/>
    <lineage>
        <taxon>Bacteria</taxon>
        <taxon>Bacillati</taxon>
        <taxon>Actinomycetota</taxon>
        <taxon>Actinomycetes</taxon>
        <taxon>Kitasatosporales</taxon>
        <taxon>Streptomycetaceae</taxon>
        <taxon>Streptomyces</taxon>
    </lineage>
</organism>
<feature type="region of interest" description="Disordered" evidence="4">
    <location>
        <begin position="1"/>
        <end position="64"/>
    </location>
</feature>
<dbReference type="EMBL" id="BAABDE010000037">
    <property type="protein sequence ID" value="GAA3838863.1"/>
    <property type="molecule type" value="Genomic_DNA"/>
</dbReference>
<dbReference type="PANTHER" id="PTHR45674">
    <property type="entry name" value="DNA LIGASE 1/3 FAMILY MEMBER"/>
    <property type="match status" value="1"/>
</dbReference>
<dbReference type="Gene3D" id="3.30.470.30">
    <property type="entry name" value="DNA ligase/mRNA capping enzyme"/>
    <property type="match status" value="1"/>
</dbReference>
<evidence type="ECO:0000313" key="6">
    <source>
        <dbReference type="EMBL" id="GAA3838863.1"/>
    </source>
</evidence>
<evidence type="ECO:0000313" key="7">
    <source>
        <dbReference type="Proteomes" id="UP001501009"/>
    </source>
</evidence>
<protein>
    <recommendedName>
        <fullName evidence="5">ATP-dependent DNA ligase family profile domain-containing protein</fullName>
    </recommendedName>
</protein>
<feature type="domain" description="ATP-dependent DNA ligase family profile" evidence="5">
    <location>
        <begin position="89"/>
        <end position="256"/>
    </location>
</feature>
<proteinExistence type="inferred from homology"/>
<dbReference type="InterPro" id="IPR050191">
    <property type="entry name" value="ATP-dep_DNA_ligase"/>
</dbReference>
<comment type="catalytic activity">
    <reaction evidence="3">
        <text>ATP + (deoxyribonucleotide)n-3'-hydroxyl + 5'-phospho-(deoxyribonucleotide)m = (deoxyribonucleotide)n+m + AMP + diphosphate.</text>
        <dbReference type="EC" id="6.5.1.1"/>
    </reaction>
</comment>
<dbReference type="Proteomes" id="UP001501009">
    <property type="component" value="Unassembled WGS sequence"/>
</dbReference>
<comment type="similarity">
    <text evidence="1">Belongs to the ATP-dependent DNA ligase family.</text>
</comment>
<dbReference type="InterPro" id="IPR012340">
    <property type="entry name" value="NA-bd_OB-fold"/>
</dbReference>
<dbReference type="InterPro" id="IPR012310">
    <property type="entry name" value="DNA_ligase_ATP-dep_cent"/>
</dbReference>
<dbReference type="PANTHER" id="PTHR45674:SF4">
    <property type="entry name" value="DNA LIGASE 1"/>
    <property type="match status" value="1"/>
</dbReference>
<evidence type="ECO:0000256" key="1">
    <source>
        <dbReference type="ARBA" id="ARBA00007572"/>
    </source>
</evidence>
<evidence type="ECO:0000256" key="2">
    <source>
        <dbReference type="ARBA" id="ARBA00022598"/>
    </source>
</evidence>
<dbReference type="Gene3D" id="2.40.50.140">
    <property type="entry name" value="Nucleic acid-binding proteins"/>
    <property type="match status" value="1"/>
</dbReference>
<evidence type="ECO:0000256" key="3">
    <source>
        <dbReference type="ARBA" id="ARBA00034003"/>
    </source>
</evidence>
<name>A0ABP7JBC5_9ACTN</name>
<evidence type="ECO:0000256" key="4">
    <source>
        <dbReference type="SAM" id="MobiDB-lite"/>
    </source>
</evidence>
<feature type="compositionally biased region" description="Basic residues" evidence="4">
    <location>
        <begin position="50"/>
        <end position="59"/>
    </location>
</feature>
<evidence type="ECO:0000259" key="5">
    <source>
        <dbReference type="Pfam" id="PF01068"/>
    </source>
</evidence>
<reference evidence="7" key="1">
    <citation type="journal article" date="2019" name="Int. J. Syst. Evol. Microbiol.">
        <title>The Global Catalogue of Microorganisms (GCM) 10K type strain sequencing project: providing services to taxonomists for standard genome sequencing and annotation.</title>
        <authorList>
            <consortium name="The Broad Institute Genomics Platform"/>
            <consortium name="The Broad Institute Genome Sequencing Center for Infectious Disease"/>
            <person name="Wu L."/>
            <person name="Ma J."/>
        </authorList>
    </citation>
    <scope>NUCLEOTIDE SEQUENCE [LARGE SCALE GENOMIC DNA]</scope>
    <source>
        <strain evidence="7">JCM 17138</strain>
    </source>
</reference>
<dbReference type="Pfam" id="PF01068">
    <property type="entry name" value="DNA_ligase_A_M"/>
    <property type="match status" value="1"/>
</dbReference>
<comment type="caution">
    <text evidence="6">The sequence shown here is derived from an EMBL/GenBank/DDBJ whole genome shotgun (WGS) entry which is preliminary data.</text>
</comment>
<keyword evidence="2" id="KW-0436">Ligase</keyword>
<gene>
    <name evidence="6" type="ORF">GCM10022403_084040</name>
</gene>
<accession>A0ABP7JBC5</accession>